<evidence type="ECO:0000313" key="3">
    <source>
        <dbReference type="Proteomes" id="UP000190750"/>
    </source>
</evidence>
<dbReference type="OrthoDB" id="8537001at2"/>
<reference evidence="2 3" key="1">
    <citation type="submission" date="2017-01" db="EMBL/GenBank/DDBJ databases">
        <title>Genome sequencing of Rhodoferax fermentans JCM 7819.</title>
        <authorList>
            <person name="Kim Y.J."/>
            <person name="Farh M.E.-A."/>
            <person name="Yang D.-C."/>
        </authorList>
    </citation>
    <scope>NUCLEOTIDE SEQUENCE [LARGE SCALE GENOMIC DNA]</scope>
    <source>
        <strain evidence="2 3">JCM 7819</strain>
    </source>
</reference>
<sequence length="110" mass="12400">MSWLNKLPGYQRTPYGFEWRLFKRLPQVLLAGTVLPALAAWLARFVLTEGKASEIERRVQAFDFLMVGIVAFVWTAVLTIGIGCIIVWLMKGPAYVADGYEVSHSDKPKL</sequence>
<dbReference type="Proteomes" id="UP000190750">
    <property type="component" value="Unassembled WGS sequence"/>
</dbReference>
<accession>A0A1T1ANB2</accession>
<feature type="transmembrane region" description="Helical" evidence="1">
    <location>
        <begin position="64"/>
        <end position="90"/>
    </location>
</feature>
<protein>
    <submittedName>
        <fullName evidence="2">Uncharacterized protein</fullName>
    </submittedName>
</protein>
<keyword evidence="3" id="KW-1185">Reference proteome</keyword>
<organism evidence="2 3">
    <name type="scientific">Rhodoferax fermentans</name>
    <dbReference type="NCBI Taxonomy" id="28066"/>
    <lineage>
        <taxon>Bacteria</taxon>
        <taxon>Pseudomonadati</taxon>
        <taxon>Pseudomonadota</taxon>
        <taxon>Betaproteobacteria</taxon>
        <taxon>Burkholderiales</taxon>
        <taxon>Comamonadaceae</taxon>
        <taxon>Rhodoferax</taxon>
    </lineage>
</organism>
<keyword evidence="1" id="KW-0472">Membrane</keyword>
<dbReference type="RefSeq" id="WP_078363231.1">
    <property type="nucleotide sequence ID" value="NZ_MTJN01000002.1"/>
</dbReference>
<dbReference type="AlphaFoldDB" id="A0A1T1ANB2"/>
<dbReference type="EMBL" id="MTJN01000002">
    <property type="protein sequence ID" value="OOV05453.1"/>
    <property type="molecule type" value="Genomic_DNA"/>
</dbReference>
<keyword evidence="1" id="KW-1133">Transmembrane helix</keyword>
<name>A0A1T1ANB2_RHOFE</name>
<evidence type="ECO:0000313" key="2">
    <source>
        <dbReference type="EMBL" id="OOV05453.1"/>
    </source>
</evidence>
<gene>
    <name evidence="2" type="ORF">RF819_00905</name>
</gene>
<comment type="caution">
    <text evidence="2">The sequence shown here is derived from an EMBL/GenBank/DDBJ whole genome shotgun (WGS) entry which is preliminary data.</text>
</comment>
<dbReference type="STRING" id="28066.RF819_00905"/>
<evidence type="ECO:0000256" key="1">
    <source>
        <dbReference type="SAM" id="Phobius"/>
    </source>
</evidence>
<feature type="transmembrane region" description="Helical" evidence="1">
    <location>
        <begin position="25"/>
        <end position="43"/>
    </location>
</feature>
<keyword evidence="1" id="KW-0812">Transmembrane</keyword>
<proteinExistence type="predicted"/>